<feature type="region of interest" description="Disordered" evidence="1">
    <location>
        <begin position="1"/>
        <end position="36"/>
    </location>
</feature>
<sequence>NDNVPERQQNSNDIQTEPTKSSAIRPPNLKRKRSSTSNLSLVDAKMISFMDSYPSQTGQINRHISFFNGLIPTLDKFNDDQILDFQLGVIKLMKNIKNETSAQEQTLSRGSCHSSMYTGGYFTANYENVSTRHTSTLLDTSPVSQDSLLSSYSSDDGLDYSKF</sequence>
<evidence type="ECO:0000313" key="2">
    <source>
        <dbReference type="EMBL" id="JAT80485.1"/>
    </source>
</evidence>
<organism evidence="2">
    <name type="scientific">Pectinophora gossypiella</name>
    <name type="common">Cotton pink bollworm</name>
    <name type="synonym">Depressaria gossypiella</name>
    <dbReference type="NCBI Taxonomy" id="13191"/>
    <lineage>
        <taxon>Eukaryota</taxon>
        <taxon>Metazoa</taxon>
        <taxon>Ecdysozoa</taxon>
        <taxon>Arthropoda</taxon>
        <taxon>Hexapoda</taxon>
        <taxon>Insecta</taxon>
        <taxon>Pterygota</taxon>
        <taxon>Neoptera</taxon>
        <taxon>Endopterygota</taxon>
        <taxon>Lepidoptera</taxon>
        <taxon>Glossata</taxon>
        <taxon>Ditrysia</taxon>
        <taxon>Gelechioidea</taxon>
        <taxon>Gelechiidae</taxon>
        <taxon>Apatetrinae</taxon>
        <taxon>Pectinophora</taxon>
    </lineage>
</organism>
<dbReference type="AlphaFoldDB" id="A0A1E1W0H2"/>
<dbReference type="EMBL" id="GDQN01010569">
    <property type="protein sequence ID" value="JAT80485.1"/>
    <property type="molecule type" value="Transcribed_RNA"/>
</dbReference>
<protein>
    <recommendedName>
        <fullName evidence="3">BESS domain-containing protein</fullName>
    </recommendedName>
</protein>
<feature type="compositionally biased region" description="Polar residues" evidence="1">
    <location>
        <begin position="1"/>
        <end position="22"/>
    </location>
</feature>
<evidence type="ECO:0008006" key="3">
    <source>
        <dbReference type="Google" id="ProtNLM"/>
    </source>
</evidence>
<gene>
    <name evidence="2" type="ORF">g.7420</name>
</gene>
<evidence type="ECO:0000256" key="1">
    <source>
        <dbReference type="SAM" id="MobiDB-lite"/>
    </source>
</evidence>
<name>A0A1E1W0H2_PECGO</name>
<reference evidence="2" key="1">
    <citation type="submission" date="2015-09" db="EMBL/GenBank/DDBJ databases">
        <title>De novo assembly of Pectinophora gossypiella (Pink Bollworm) gut transcriptome.</title>
        <authorList>
            <person name="Tassone E.E."/>
        </authorList>
    </citation>
    <scope>NUCLEOTIDE SEQUENCE</scope>
</reference>
<accession>A0A1E1W0H2</accession>
<proteinExistence type="predicted"/>
<feature type="non-terminal residue" evidence="2">
    <location>
        <position position="1"/>
    </location>
</feature>